<reference evidence="11" key="1">
    <citation type="submission" date="2016-07" db="EMBL/GenBank/DDBJ databases">
        <authorList>
            <person name="Wan K."/>
            <person name="Booth B."/>
            <person name="Spirohn K."/>
            <person name="Hao T."/>
            <person name="Hu Y."/>
            <person name="Calderwood M."/>
            <person name="Hill D."/>
            <person name="Mohr S."/>
            <person name="Vidal M."/>
            <person name="Celniker S."/>
            <person name="Perrimon N."/>
        </authorList>
    </citation>
    <scope>NUCLEOTIDE SEQUENCE</scope>
</reference>
<dbReference type="InterPro" id="IPR004117">
    <property type="entry name" value="7tm6_olfct_rcpt"/>
</dbReference>
<evidence type="ECO:0000256" key="4">
    <source>
        <dbReference type="ARBA" id="ARBA00022692"/>
    </source>
</evidence>
<keyword evidence="7 10" id="KW-0472">Membrane</keyword>
<keyword evidence="8 11" id="KW-0675">Receptor</keyword>
<dbReference type="AlphaFoldDB" id="A0A2K8GKX8"/>
<dbReference type="PANTHER" id="PTHR21137:SF35">
    <property type="entry name" value="ODORANT RECEPTOR 19A-RELATED"/>
    <property type="match status" value="1"/>
</dbReference>
<evidence type="ECO:0000256" key="9">
    <source>
        <dbReference type="ARBA" id="ARBA00023224"/>
    </source>
</evidence>
<dbReference type="Pfam" id="PF02949">
    <property type="entry name" value="7tm_6"/>
    <property type="match status" value="1"/>
</dbReference>
<keyword evidence="9" id="KW-0807">Transducer</keyword>
<keyword evidence="4 10" id="KW-0812">Transmembrane</keyword>
<comment type="subcellular location">
    <subcellularLocation>
        <location evidence="1">Cell membrane</location>
        <topology evidence="1">Multi-pass membrane protein</topology>
    </subcellularLocation>
</comment>
<dbReference type="EMBL" id="KX585379">
    <property type="protein sequence ID" value="ARO70272.1"/>
    <property type="molecule type" value="mRNA"/>
</dbReference>
<evidence type="ECO:0000256" key="6">
    <source>
        <dbReference type="ARBA" id="ARBA00022989"/>
    </source>
</evidence>
<feature type="transmembrane region" description="Helical" evidence="10">
    <location>
        <begin position="99"/>
        <end position="121"/>
    </location>
</feature>
<name>A0A2K8GKX8_9NEOP</name>
<reference evidence="11" key="2">
    <citation type="journal article" date="2017" name="Front. Physiol.">
        <title>Identification and Expression Profiling of Chemosensory Genes in Dendrolimus punctatus Walker.</title>
        <authorList>
            <person name="Zhang S.F."/>
            <person name="Liu H.H."/>
            <person name="Kong X.B."/>
            <person name="Wang H.B."/>
            <person name="Liu F."/>
            <person name="Zhang Z."/>
        </authorList>
    </citation>
    <scope>NUCLEOTIDE SEQUENCE</scope>
</reference>
<dbReference type="PANTHER" id="PTHR21137">
    <property type="entry name" value="ODORANT RECEPTOR"/>
    <property type="match status" value="1"/>
</dbReference>
<keyword evidence="3" id="KW-0716">Sensory transduction</keyword>
<accession>A0A2K8GKX8</accession>
<proteinExistence type="evidence at transcript level"/>
<feature type="transmembrane region" description="Helical" evidence="10">
    <location>
        <begin position="20"/>
        <end position="43"/>
    </location>
</feature>
<keyword evidence="2" id="KW-1003">Cell membrane</keyword>
<sequence>MRNQTGVSINVFRFFIEFHWYYLVGIMTAIDSLTVCCLVFLGYKFKLIQLFFGNMRDKMAKPGDTRMRENDFRNDFIVGIKLHEDALWCARNVQKTFGIFYNIQILETVTLLVMCLVKVAASAERHTVYLLANLAYIACLIVLTGSYMLPAGDISHEASILSTSIFHCGWELAACRKDLRVLAVIALQRSQVPVTMTAFGILTLSYTNLITVLRSSYSFFAVMY</sequence>
<dbReference type="GO" id="GO:0005886">
    <property type="term" value="C:plasma membrane"/>
    <property type="evidence" value="ECO:0007669"/>
    <property type="project" value="UniProtKB-SubCell"/>
</dbReference>
<dbReference type="GO" id="GO:0004984">
    <property type="term" value="F:olfactory receptor activity"/>
    <property type="evidence" value="ECO:0007669"/>
    <property type="project" value="InterPro"/>
</dbReference>
<evidence type="ECO:0000313" key="11">
    <source>
        <dbReference type="EMBL" id="ARO70272.1"/>
    </source>
</evidence>
<evidence type="ECO:0000256" key="2">
    <source>
        <dbReference type="ARBA" id="ARBA00022475"/>
    </source>
</evidence>
<evidence type="ECO:0000256" key="8">
    <source>
        <dbReference type="ARBA" id="ARBA00023170"/>
    </source>
</evidence>
<dbReference type="GO" id="GO:0007165">
    <property type="term" value="P:signal transduction"/>
    <property type="evidence" value="ECO:0007669"/>
    <property type="project" value="UniProtKB-KW"/>
</dbReference>
<protein>
    <submittedName>
        <fullName evidence="11">Odorant Receptor 60</fullName>
    </submittedName>
</protein>
<organism evidence="11">
    <name type="scientific">Dendrolimus punctatus</name>
    <name type="common">masson pine moth</name>
    <dbReference type="NCBI Taxonomy" id="238572"/>
    <lineage>
        <taxon>Eukaryota</taxon>
        <taxon>Metazoa</taxon>
        <taxon>Ecdysozoa</taxon>
        <taxon>Arthropoda</taxon>
        <taxon>Hexapoda</taxon>
        <taxon>Insecta</taxon>
        <taxon>Pterygota</taxon>
        <taxon>Neoptera</taxon>
        <taxon>Endopterygota</taxon>
        <taxon>Lepidoptera</taxon>
        <taxon>Glossata</taxon>
        <taxon>Ditrysia</taxon>
        <taxon>Bombycoidea</taxon>
        <taxon>Lasiocampidae</taxon>
        <taxon>Dendrolimus</taxon>
    </lineage>
</organism>
<gene>
    <name evidence="11" type="primary">OR60</name>
</gene>
<dbReference type="GO" id="GO:0005549">
    <property type="term" value="F:odorant binding"/>
    <property type="evidence" value="ECO:0007669"/>
    <property type="project" value="InterPro"/>
</dbReference>
<keyword evidence="6 10" id="KW-1133">Transmembrane helix</keyword>
<evidence type="ECO:0000256" key="10">
    <source>
        <dbReference type="SAM" id="Phobius"/>
    </source>
</evidence>
<keyword evidence="5" id="KW-0552">Olfaction</keyword>
<evidence type="ECO:0000256" key="7">
    <source>
        <dbReference type="ARBA" id="ARBA00023136"/>
    </source>
</evidence>
<evidence type="ECO:0000256" key="3">
    <source>
        <dbReference type="ARBA" id="ARBA00022606"/>
    </source>
</evidence>
<evidence type="ECO:0000256" key="1">
    <source>
        <dbReference type="ARBA" id="ARBA00004651"/>
    </source>
</evidence>
<evidence type="ECO:0000256" key="5">
    <source>
        <dbReference type="ARBA" id="ARBA00022725"/>
    </source>
</evidence>
<feature type="transmembrane region" description="Helical" evidence="10">
    <location>
        <begin position="127"/>
        <end position="149"/>
    </location>
</feature>